<dbReference type="PANTHER" id="PTHR30143:SF0">
    <property type="entry name" value="2-KETO-4-PENTENOATE HYDRATASE"/>
    <property type="match status" value="1"/>
</dbReference>
<dbReference type="GO" id="GO:0009231">
    <property type="term" value="P:riboflavin biosynthetic process"/>
    <property type="evidence" value="ECO:0007669"/>
    <property type="project" value="InterPro"/>
</dbReference>
<name>A0A852TF59_9BACI</name>
<keyword evidence="4" id="KW-0285">Flavoprotein</keyword>
<dbReference type="EMBL" id="JACCBX010000009">
    <property type="protein sequence ID" value="NYE07402.1"/>
    <property type="molecule type" value="Genomic_DNA"/>
</dbReference>
<evidence type="ECO:0000256" key="5">
    <source>
        <dbReference type="ARBA" id="ARBA00022643"/>
    </source>
</evidence>
<evidence type="ECO:0000256" key="4">
    <source>
        <dbReference type="ARBA" id="ARBA00022630"/>
    </source>
</evidence>
<comment type="similarity">
    <text evidence="2">Belongs to the RibF family.</text>
</comment>
<keyword evidence="8" id="KW-0547">Nucleotide-binding</keyword>
<evidence type="ECO:0000313" key="15">
    <source>
        <dbReference type="EMBL" id="NYE07402.1"/>
    </source>
</evidence>
<reference evidence="16" key="2">
    <citation type="submission" date="2020-08" db="EMBL/GenBank/DDBJ databases">
        <title>The Agave Microbiome: Exploring the role of microbial communities in plant adaptations to desert environments.</title>
        <authorList>
            <person name="Partida-Martinez L.P."/>
        </authorList>
    </citation>
    <scope>NUCLEOTIDE SEQUENCE [LARGE SCALE GENOMIC DNA]</scope>
    <source>
        <strain evidence="16">AT2.8</strain>
    </source>
</reference>
<evidence type="ECO:0000259" key="13">
    <source>
        <dbReference type="Pfam" id="PF01557"/>
    </source>
</evidence>
<gene>
    <name evidence="15" type="ORF">F4694_004213</name>
</gene>
<dbReference type="GO" id="GO:0005524">
    <property type="term" value="F:ATP binding"/>
    <property type="evidence" value="ECO:0007669"/>
    <property type="project" value="UniProtKB-KW"/>
</dbReference>
<dbReference type="Gene3D" id="3.90.850.10">
    <property type="entry name" value="Fumarylacetoacetase-like, C-terminal domain"/>
    <property type="match status" value="1"/>
</dbReference>
<dbReference type="FunFam" id="3.40.50.620:FF:000021">
    <property type="entry name" value="Riboflavin biosynthesis protein"/>
    <property type="match status" value="1"/>
</dbReference>
<dbReference type="Proteomes" id="UP000548423">
    <property type="component" value="Unassembled WGS sequence"/>
</dbReference>
<dbReference type="Pfam" id="PF06574">
    <property type="entry name" value="FAD_syn"/>
    <property type="match status" value="1"/>
</dbReference>
<comment type="caution">
    <text evidence="15">The sequence shown here is derived from an EMBL/GenBank/DDBJ whole genome shotgun (WGS) entry which is preliminary data.</text>
</comment>
<proteinExistence type="inferred from homology"/>
<evidence type="ECO:0000256" key="10">
    <source>
        <dbReference type="ARBA" id="ARBA00022840"/>
    </source>
</evidence>
<dbReference type="InterPro" id="IPR050772">
    <property type="entry name" value="Hydratase-Decarb/MhpD_sf"/>
</dbReference>
<dbReference type="PANTHER" id="PTHR30143">
    <property type="entry name" value="ACID HYDRATASE"/>
    <property type="match status" value="1"/>
</dbReference>
<dbReference type="SUPFAM" id="SSF52374">
    <property type="entry name" value="Nucleotidylyl transferase"/>
    <property type="match status" value="1"/>
</dbReference>
<dbReference type="Pfam" id="PF01557">
    <property type="entry name" value="FAA_hydrolase"/>
    <property type="match status" value="1"/>
</dbReference>
<evidence type="ECO:0000256" key="7">
    <source>
        <dbReference type="ARBA" id="ARBA00022695"/>
    </source>
</evidence>
<evidence type="ECO:0000256" key="2">
    <source>
        <dbReference type="ARBA" id="ARBA00010214"/>
    </source>
</evidence>
<evidence type="ECO:0000256" key="12">
    <source>
        <dbReference type="ARBA" id="ARBA00049494"/>
    </source>
</evidence>
<keyword evidence="10" id="KW-0067">ATP-binding</keyword>
<dbReference type="InterPro" id="IPR015864">
    <property type="entry name" value="FAD_synthase"/>
</dbReference>
<dbReference type="GO" id="GO:0008684">
    <property type="term" value="F:2-oxopent-4-enoate hydratase activity"/>
    <property type="evidence" value="ECO:0007669"/>
    <property type="project" value="TreeGrafter"/>
</dbReference>
<dbReference type="InterPro" id="IPR014729">
    <property type="entry name" value="Rossmann-like_a/b/a_fold"/>
</dbReference>
<protein>
    <recommendedName>
        <fullName evidence="3">FAD synthase</fullName>
        <ecNumber evidence="3">2.7.7.2</ecNumber>
    </recommendedName>
</protein>
<sequence length="532" mass="59204">MKTIYLNKENLAAYQVLASSNVMAIGCFDGLHRGHVKVIHSALQEAKERNVPFSVMSFFPHPKTVIEGKTYFQYLMPQSEKEKRLCELGVDIFYLVEFDKDFAGLSPQAFVQEYLIKLGVIHAVAGYDFSYGSRGSGNMETLKHNSGGRIEVTTVEKVEYKGKKISSTRIRQQLLEGNVEELRNLIGHSYELTCVYSECVLTPDSNFTLPAPGHYEVTLKNNRNSLRTEVVVNEKSVMLTSNKQIPSWLEGKLTIVWNRQIKDQRGRYFMNIQETNQVHEAYQHLLQAEKNKKSVAPLTDLYPGITIHDAYRIQMQSIDQKVKDGQNVVGKKIGLTSFAMQKLLGVDQPDYGHLLDSMEVPNGGTIPMDALFNPKVEGELAFVLKKDLIGRATTVEDVLEATEYIVPSIEIVDSRITDWKIKLEDTVADNASCGLFALGSKRLDPNGMDLTKIELSLYKNRELMNKGTGADVLGHPATCVAWLANMLADYDVTLKAGEVILSGALSAAVAAQKGDVFTAEFSELGKVEVSFG</sequence>
<keyword evidence="5" id="KW-0288">FMN</keyword>
<evidence type="ECO:0000256" key="1">
    <source>
        <dbReference type="ARBA" id="ARBA00004726"/>
    </source>
</evidence>
<dbReference type="EC" id="2.7.7.2" evidence="3"/>
<dbReference type="GO" id="GO:0016301">
    <property type="term" value="F:kinase activity"/>
    <property type="evidence" value="ECO:0007669"/>
    <property type="project" value="UniProtKB-KW"/>
</dbReference>
<evidence type="ECO:0000256" key="8">
    <source>
        <dbReference type="ARBA" id="ARBA00022741"/>
    </source>
</evidence>
<dbReference type="SUPFAM" id="SSF56529">
    <property type="entry name" value="FAH"/>
    <property type="match status" value="1"/>
</dbReference>
<keyword evidence="7 15" id="KW-0548">Nucleotidyltransferase</keyword>
<comment type="pathway">
    <text evidence="1">Cofactor biosynthesis; FAD biosynthesis; FAD from FMN: step 1/1.</text>
</comment>
<evidence type="ECO:0000256" key="6">
    <source>
        <dbReference type="ARBA" id="ARBA00022679"/>
    </source>
</evidence>
<organism evidence="15 16">
    <name type="scientific">Neobacillus niacini</name>
    <dbReference type="NCBI Taxonomy" id="86668"/>
    <lineage>
        <taxon>Bacteria</taxon>
        <taxon>Bacillati</taxon>
        <taxon>Bacillota</taxon>
        <taxon>Bacilli</taxon>
        <taxon>Bacillales</taxon>
        <taxon>Bacillaceae</taxon>
        <taxon>Neobacillus</taxon>
    </lineage>
</organism>
<reference evidence="16" key="1">
    <citation type="submission" date="2020-07" db="EMBL/GenBank/DDBJ databases">
        <authorList>
            <person name="Partida-Martinez L."/>
            <person name="Huntemann M."/>
            <person name="Clum A."/>
            <person name="Wang J."/>
            <person name="Palaniappan K."/>
            <person name="Ritter S."/>
            <person name="Chen I.-M."/>
            <person name="Stamatis D."/>
            <person name="Reddy T."/>
            <person name="O'Malley R."/>
            <person name="Daum C."/>
            <person name="Shapiro N."/>
            <person name="Ivanova N."/>
            <person name="Kyrpides N."/>
            <person name="Woyke T."/>
        </authorList>
    </citation>
    <scope>NUCLEOTIDE SEQUENCE [LARGE SCALE GENOMIC DNA]</scope>
    <source>
        <strain evidence="16">AT2.8</strain>
    </source>
</reference>
<dbReference type="GO" id="GO:0003919">
    <property type="term" value="F:FMN adenylyltransferase activity"/>
    <property type="evidence" value="ECO:0007669"/>
    <property type="project" value="UniProtKB-EC"/>
</dbReference>
<dbReference type="PROSITE" id="PS51257">
    <property type="entry name" value="PROKAR_LIPOPROTEIN"/>
    <property type="match status" value="1"/>
</dbReference>
<evidence type="ECO:0000259" key="14">
    <source>
        <dbReference type="Pfam" id="PF06574"/>
    </source>
</evidence>
<feature type="domain" description="Fumarylacetoacetase-like C-terminal" evidence="13">
    <location>
        <begin position="373"/>
        <end position="528"/>
    </location>
</feature>
<dbReference type="AlphaFoldDB" id="A0A852TF59"/>
<dbReference type="CDD" id="cd02064">
    <property type="entry name" value="FAD_synthetase_N"/>
    <property type="match status" value="1"/>
</dbReference>
<dbReference type="Gene3D" id="3.40.50.620">
    <property type="entry name" value="HUPs"/>
    <property type="match status" value="1"/>
</dbReference>
<feature type="domain" description="FAD synthetase" evidence="14">
    <location>
        <begin position="19"/>
        <end position="169"/>
    </location>
</feature>
<keyword evidence="9" id="KW-0274">FAD</keyword>
<dbReference type="InterPro" id="IPR011234">
    <property type="entry name" value="Fumarylacetoacetase-like_C"/>
</dbReference>
<keyword evidence="11" id="KW-0456">Lyase</keyword>
<evidence type="ECO:0000256" key="9">
    <source>
        <dbReference type="ARBA" id="ARBA00022827"/>
    </source>
</evidence>
<comment type="catalytic activity">
    <reaction evidence="12">
        <text>FMN + ATP + H(+) = FAD + diphosphate</text>
        <dbReference type="Rhea" id="RHEA:17237"/>
        <dbReference type="ChEBI" id="CHEBI:15378"/>
        <dbReference type="ChEBI" id="CHEBI:30616"/>
        <dbReference type="ChEBI" id="CHEBI:33019"/>
        <dbReference type="ChEBI" id="CHEBI:57692"/>
        <dbReference type="ChEBI" id="CHEBI:58210"/>
        <dbReference type="EC" id="2.7.7.2"/>
    </reaction>
</comment>
<dbReference type="InterPro" id="IPR036663">
    <property type="entry name" value="Fumarylacetoacetase_C_sf"/>
</dbReference>
<keyword evidence="6" id="KW-0808">Transferase</keyword>
<evidence type="ECO:0000256" key="3">
    <source>
        <dbReference type="ARBA" id="ARBA00012393"/>
    </source>
</evidence>
<dbReference type="GO" id="GO:0005737">
    <property type="term" value="C:cytoplasm"/>
    <property type="evidence" value="ECO:0007669"/>
    <property type="project" value="TreeGrafter"/>
</dbReference>
<dbReference type="GO" id="GO:0006747">
    <property type="term" value="P:FAD biosynthetic process"/>
    <property type="evidence" value="ECO:0007669"/>
    <property type="project" value="UniProtKB-UniPathway"/>
</dbReference>
<evidence type="ECO:0000256" key="11">
    <source>
        <dbReference type="ARBA" id="ARBA00023239"/>
    </source>
</evidence>
<evidence type="ECO:0000313" key="16">
    <source>
        <dbReference type="Proteomes" id="UP000548423"/>
    </source>
</evidence>
<accession>A0A852TF59</accession>
<dbReference type="UniPathway" id="UPA00277">
    <property type="reaction ID" value="UER00407"/>
</dbReference>
<keyword evidence="15" id="KW-0418">Kinase</keyword>